<reference evidence="3" key="1">
    <citation type="submission" date="2016-02" db="EMBL/GenBank/DDBJ databases">
        <title>Draft genome sequence of Microdochium bolleyi, a fungal endophyte of beachgrass.</title>
        <authorList>
            <consortium name="DOE Joint Genome Institute"/>
            <person name="David A.S."/>
            <person name="May G."/>
            <person name="Haridas S."/>
            <person name="Lim J."/>
            <person name="Wang M."/>
            <person name="Labutti K."/>
            <person name="Lipzen A."/>
            <person name="Barry K."/>
            <person name="Grigoriev I.V."/>
        </authorList>
    </citation>
    <scope>NUCLEOTIDE SEQUENCE [LARGE SCALE GENOMIC DNA]</scope>
    <source>
        <strain evidence="3">J235TASD1</strain>
    </source>
</reference>
<sequence>MAEPSSSGGTRLSLAAEALQTARNVQHAFARSRGRRQDRTMMQLTKEMEELITLLTALSDVAEPEQPTRPEDHTPAAQVATTPTAPLVMEPLEPFDNSVDGWIENPGWRWPWWKFDLEPSDLFTTLHQKFNTYQAPLQDFEAFHHDVSELGAVATDKADLYRRLAVRQRQRFTEMNTALDSISSRITGAPSCYDAAKAPTDSITTMWTRGVAFFRSRSLDMVVRYFAALLPLEDEETGLPLPLLEDASTTEPPPLDNEADISVASTVEDSISSDSENSVADLQILHPIILGNDSPLRSSHRSRHFAHPEPVQFLSKPASNTEATRKTRAPSTQIRQTDDATSAPAPRYGLRSSHEKSAAATNTGDPAPARKRKPDCTNTRAKRQRIT</sequence>
<dbReference type="AlphaFoldDB" id="A0A136IL05"/>
<evidence type="ECO:0000313" key="3">
    <source>
        <dbReference type="Proteomes" id="UP000070501"/>
    </source>
</evidence>
<gene>
    <name evidence="2" type="ORF">Micbo1qcDRAFT_169510</name>
</gene>
<dbReference type="EMBL" id="KQ964286">
    <property type="protein sequence ID" value="KXJ85299.1"/>
    <property type="molecule type" value="Genomic_DNA"/>
</dbReference>
<keyword evidence="3" id="KW-1185">Reference proteome</keyword>
<protein>
    <submittedName>
        <fullName evidence="2">Uncharacterized protein</fullName>
    </submittedName>
</protein>
<name>A0A136IL05_9PEZI</name>
<organism evidence="2 3">
    <name type="scientific">Microdochium bolleyi</name>
    <dbReference type="NCBI Taxonomy" id="196109"/>
    <lineage>
        <taxon>Eukaryota</taxon>
        <taxon>Fungi</taxon>
        <taxon>Dikarya</taxon>
        <taxon>Ascomycota</taxon>
        <taxon>Pezizomycotina</taxon>
        <taxon>Sordariomycetes</taxon>
        <taxon>Xylariomycetidae</taxon>
        <taxon>Xylariales</taxon>
        <taxon>Microdochiaceae</taxon>
        <taxon>Microdochium</taxon>
    </lineage>
</organism>
<dbReference type="OrthoDB" id="4366798at2759"/>
<proteinExistence type="predicted"/>
<evidence type="ECO:0000313" key="2">
    <source>
        <dbReference type="EMBL" id="KXJ85299.1"/>
    </source>
</evidence>
<dbReference type="Proteomes" id="UP000070501">
    <property type="component" value="Unassembled WGS sequence"/>
</dbReference>
<evidence type="ECO:0000256" key="1">
    <source>
        <dbReference type="SAM" id="MobiDB-lite"/>
    </source>
</evidence>
<accession>A0A136IL05</accession>
<dbReference type="InParanoid" id="A0A136IL05"/>
<feature type="region of interest" description="Disordered" evidence="1">
    <location>
        <begin position="295"/>
        <end position="387"/>
    </location>
</feature>